<keyword evidence="5" id="KW-1185">Reference proteome</keyword>
<evidence type="ECO:0000259" key="2">
    <source>
        <dbReference type="Pfam" id="PF16902"/>
    </source>
</evidence>
<dbReference type="AlphaFoldDB" id="A0A923MJW4"/>
<evidence type="ECO:0000259" key="1">
    <source>
        <dbReference type="Pfam" id="PF13280"/>
    </source>
</evidence>
<dbReference type="SUPFAM" id="SSF46785">
    <property type="entry name" value="Winged helix' DNA-binding domain"/>
    <property type="match status" value="1"/>
</dbReference>
<accession>A0A923MJW4</accession>
<dbReference type="RefSeq" id="WP_187015086.1">
    <property type="nucleotide sequence ID" value="NZ_JACOQI010000010.1"/>
</dbReference>
<dbReference type="Pfam" id="PF25583">
    <property type="entry name" value="WCX"/>
    <property type="match status" value="1"/>
</dbReference>
<dbReference type="InterPro" id="IPR036388">
    <property type="entry name" value="WH-like_DNA-bd_sf"/>
</dbReference>
<organism evidence="4 5">
    <name type="scientific">Dysosmobacter segnis</name>
    <dbReference type="NCBI Taxonomy" id="2763042"/>
    <lineage>
        <taxon>Bacteria</taxon>
        <taxon>Bacillati</taxon>
        <taxon>Bacillota</taxon>
        <taxon>Clostridia</taxon>
        <taxon>Eubacteriales</taxon>
        <taxon>Oscillospiraceae</taxon>
        <taxon>Dysosmobacter</taxon>
    </lineage>
</organism>
<name>A0A923MJW4_9FIRM</name>
<dbReference type="Gene3D" id="1.10.10.10">
    <property type="entry name" value="Winged helix-like DNA-binding domain superfamily/Winged helix DNA-binding domain"/>
    <property type="match status" value="1"/>
</dbReference>
<dbReference type="Proteomes" id="UP000620327">
    <property type="component" value="Unassembled WGS sequence"/>
</dbReference>
<dbReference type="Pfam" id="PF16902">
    <property type="entry name" value="FokI_D3"/>
    <property type="match status" value="1"/>
</dbReference>
<evidence type="ECO:0000313" key="5">
    <source>
        <dbReference type="Proteomes" id="UP000620327"/>
    </source>
</evidence>
<gene>
    <name evidence="4" type="ORF">H8Z83_11105</name>
</gene>
<comment type="caution">
    <text evidence="4">The sequence shown here is derived from an EMBL/GenBank/DDBJ whole genome shotgun (WGS) entry which is preliminary data.</text>
</comment>
<proteinExistence type="predicted"/>
<dbReference type="PANTHER" id="PTHR34580">
    <property type="match status" value="1"/>
</dbReference>
<feature type="domain" description="FokI D3" evidence="2">
    <location>
        <begin position="23"/>
        <end position="65"/>
    </location>
</feature>
<protein>
    <submittedName>
        <fullName evidence="4">WYL domain-containing protein</fullName>
    </submittedName>
</protein>
<dbReference type="InterPro" id="IPR051534">
    <property type="entry name" value="CBASS_pafABC_assoc_protein"/>
</dbReference>
<evidence type="ECO:0000259" key="3">
    <source>
        <dbReference type="Pfam" id="PF25583"/>
    </source>
</evidence>
<dbReference type="PANTHER" id="PTHR34580:SF1">
    <property type="entry name" value="PROTEIN PAFC"/>
    <property type="match status" value="1"/>
</dbReference>
<dbReference type="InterPro" id="IPR036390">
    <property type="entry name" value="WH_DNA-bd_sf"/>
</dbReference>
<dbReference type="InterPro" id="IPR026881">
    <property type="entry name" value="WYL_dom"/>
</dbReference>
<dbReference type="Pfam" id="PF13280">
    <property type="entry name" value="WYL"/>
    <property type="match status" value="1"/>
</dbReference>
<dbReference type="PROSITE" id="PS52050">
    <property type="entry name" value="WYL"/>
    <property type="match status" value="1"/>
</dbReference>
<dbReference type="InterPro" id="IPR057727">
    <property type="entry name" value="WCX_dom"/>
</dbReference>
<feature type="domain" description="WYL" evidence="1">
    <location>
        <begin position="144"/>
        <end position="216"/>
    </location>
</feature>
<dbReference type="EMBL" id="JACOQI010000010">
    <property type="protein sequence ID" value="MBC5770859.1"/>
    <property type="molecule type" value="Genomic_DNA"/>
</dbReference>
<sequence length="332" mass="38094">MARSSFQKLKLLHVMNYLLQNSDEEHPITVNQMIQYLESNGIAAERKSIYDDIEALRTFGMDIEECKRGRVFGYYVASRTFELPELKLLVDSVQSSKFITHKKTASLIKKIETLASVHSAQLLHRQVFVKNRIKTMNESIYYNVDEIHNGISNNRKIRFLYFEYNVAKERQYRHGGAYYVVSPFAMTWDDENYYLVAYDSEAGIIKHYRVDKMEKISTLDEERDGQEVYQALDMAVYTRKTFGMFTGEEIKVQMRFENHLVGAVLDRLGSEVFIVPDGPAHFTVRTDVVVSPQFFAWVLGFGPQAQIVGPAHVVDSMKAHIGSVAALYGPQA</sequence>
<dbReference type="InterPro" id="IPR031655">
    <property type="entry name" value="FokI_D3"/>
</dbReference>
<evidence type="ECO:0000313" key="4">
    <source>
        <dbReference type="EMBL" id="MBC5770859.1"/>
    </source>
</evidence>
<feature type="domain" description="WCX" evidence="3">
    <location>
        <begin position="249"/>
        <end position="321"/>
    </location>
</feature>
<reference evidence="4" key="1">
    <citation type="submission" date="2020-08" db="EMBL/GenBank/DDBJ databases">
        <title>Genome public.</title>
        <authorList>
            <person name="Liu C."/>
            <person name="Sun Q."/>
        </authorList>
    </citation>
    <scope>NUCLEOTIDE SEQUENCE</scope>
    <source>
        <strain evidence="4">BX15</strain>
    </source>
</reference>